<dbReference type="InterPro" id="IPR037398">
    <property type="entry name" value="Glyco_hydro_64_fam"/>
</dbReference>
<name>A0ABV7SP81_9ACTN</name>
<feature type="chain" id="PRO_5047381274" evidence="2">
    <location>
        <begin position="33"/>
        <end position="549"/>
    </location>
</feature>
<dbReference type="InterPro" id="IPR006584">
    <property type="entry name" value="Cellulose-bd_IV"/>
</dbReference>
<dbReference type="PROSITE" id="PS52006">
    <property type="entry name" value="GH64"/>
    <property type="match status" value="1"/>
</dbReference>
<dbReference type="InterPro" id="IPR032477">
    <property type="entry name" value="Glyco_hydro_64"/>
</dbReference>
<evidence type="ECO:0000256" key="2">
    <source>
        <dbReference type="SAM" id="SignalP"/>
    </source>
</evidence>
<dbReference type="RefSeq" id="WP_310773340.1">
    <property type="nucleotide sequence ID" value="NZ_JBHRWR010000044.1"/>
</dbReference>
<dbReference type="PROSITE" id="PS51175">
    <property type="entry name" value="CBM6"/>
    <property type="match status" value="1"/>
</dbReference>
<dbReference type="EMBL" id="JBHRWR010000044">
    <property type="protein sequence ID" value="MFC3578122.1"/>
    <property type="molecule type" value="Genomic_DNA"/>
</dbReference>
<dbReference type="InterPro" id="IPR037176">
    <property type="entry name" value="Osmotin/thaumatin-like_sf"/>
</dbReference>
<dbReference type="Pfam" id="PF16483">
    <property type="entry name" value="Glyco_hydro_64"/>
    <property type="match status" value="1"/>
</dbReference>
<keyword evidence="6" id="KW-1185">Reference proteome</keyword>
<dbReference type="Gene3D" id="3.30.920.50">
    <property type="entry name" value="Beta-1,3-glucanase, C-terminal domain"/>
    <property type="match status" value="1"/>
</dbReference>
<dbReference type="InterPro" id="IPR042517">
    <property type="entry name" value="Glyco_hydro_64_N_2"/>
</dbReference>
<dbReference type="Gene3D" id="2.60.120.260">
    <property type="entry name" value="Galactose-binding domain-like"/>
    <property type="match status" value="1"/>
</dbReference>
<dbReference type="PANTHER" id="PTHR38165">
    <property type="match status" value="1"/>
</dbReference>
<dbReference type="Pfam" id="PF03422">
    <property type="entry name" value="CBM_6"/>
    <property type="match status" value="1"/>
</dbReference>
<dbReference type="InterPro" id="IPR006311">
    <property type="entry name" value="TAT_signal"/>
</dbReference>
<evidence type="ECO:0000259" key="3">
    <source>
        <dbReference type="PROSITE" id="PS51175"/>
    </source>
</evidence>
<feature type="domain" description="CBM6" evidence="3">
    <location>
        <begin position="418"/>
        <end position="548"/>
    </location>
</feature>
<gene>
    <name evidence="5" type="ORF">ACFOZ0_33685</name>
</gene>
<dbReference type="CDD" id="cd04084">
    <property type="entry name" value="CBM6_xylanase-like"/>
    <property type="match status" value="1"/>
</dbReference>
<accession>A0ABV7SP81</accession>
<evidence type="ECO:0000259" key="4">
    <source>
        <dbReference type="PROSITE" id="PS52006"/>
    </source>
</evidence>
<feature type="domain" description="GH64" evidence="4">
    <location>
        <begin position="34"/>
        <end position="387"/>
    </location>
</feature>
<dbReference type="PROSITE" id="PS51318">
    <property type="entry name" value="TAT"/>
    <property type="match status" value="1"/>
</dbReference>
<evidence type="ECO:0000256" key="1">
    <source>
        <dbReference type="ARBA" id="ARBA00022729"/>
    </source>
</evidence>
<dbReference type="InterPro" id="IPR005084">
    <property type="entry name" value="CBM6"/>
</dbReference>
<dbReference type="Proteomes" id="UP001595701">
    <property type="component" value="Unassembled WGS sequence"/>
</dbReference>
<proteinExistence type="predicted"/>
<dbReference type="SMART" id="SM00606">
    <property type="entry name" value="CBD_IV"/>
    <property type="match status" value="1"/>
</dbReference>
<dbReference type="InterPro" id="IPR008979">
    <property type="entry name" value="Galactose-bd-like_sf"/>
</dbReference>
<evidence type="ECO:0000313" key="6">
    <source>
        <dbReference type="Proteomes" id="UP001595701"/>
    </source>
</evidence>
<reference evidence="6" key="1">
    <citation type="journal article" date="2019" name="Int. J. Syst. Evol. Microbiol.">
        <title>The Global Catalogue of Microorganisms (GCM) 10K type strain sequencing project: providing services to taxonomists for standard genome sequencing and annotation.</title>
        <authorList>
            <consortium name="The Broad Institute Genomics Platform"/>
            <consortium name="The Broad Institute Genome Sequencing Center for Infectious Disease"/>
            <person name="Wu L."/>
            <person name="Ma J."/>
        </authorList>
    </citation>
    <scope>NUCLEOTIDE SEQUENCE [LARGE SCALE GENOMIC DNA]</scope>
    <source>
        <strain evidence="6">CGMCC 4.7035</strain>
    </source>
</reference>
<keyword evidence="1 2" id="KW-0732">Signal</keyword>
<dbReference type="Gene3D" id="2.60.110.10">
    <property type="entry name" value="Thaumatin"/>
    <property type="match status" value="1"/>
</dbReference>
<comment type="caution">
    <text evidence="5">The sequence shown here is derived from an EMBL/GenBank/DDBJ whole genome shotgun (WGS) entry which is preliminary data.</text>
</comment>
<feature type="signal peptide" evidence="2">
    <location>
        <begin position="1"/>
        <end position="32"/>
    </location>
</feature>
<organism evidence="5 6">
    <name type="scientific">Streptomyces yaanensis</name>
    <dbReference type="NCBI Taxonomy" id="1142239"/>
    <lineage>
        <taxon>Bacteria</taxon>
        <taxon>Bacillati</taxon>
        <taxon>Actinomycetota</taxon>
        <taxon>Actinomycetes</taxon>
        <taxon>Kitasatosporales</taxon>
        <taxon>Streptomycetaceae</taxon>
        <taxon>Streptomyces</taxon>
    </lineage>
</organism>
<dbReference type="SUPFAM" id="SSF49785">
    <property type="entry name" value="Galactose-binding domain-like"/>
    <property type="match status" value="1"/>
</dbReference>
<protein>
    <submittedName>
        <fullName evidence="5">Beta-1,3-glucanase family protein</fullName>
    </submittedName>
</protein>
<evidence type="ECO:0000313" key="5">
    <source>
        <dbReference type="EMBL" id="MFC3578122.1"/>
    </source>
</evidence>
<dbReference type="PANTHER" id="PTHR38165:SF1">
    <property type="entry name" value="GLUCANASE B"/>
    <property type="match status" value="1"/>
</dbReference>
<sequence>MLSRRSFLTTAGVTAAAVSPLLSGLTVTPATAAAPWLPISLQNNSGNATVYAYISGADSTGWPGFVASDGRFHRLPNPSANLTPAPDYSFQLGPSGSAPTTLTLLDYVIGGRVWFSVGKKIQFFVNPGSVPGLVQPGLTSSDPNWQTNWTFCEFTYNSANLYANISYVDMVALPVSMQSTGSAGNQSVSPLPTGALGSIASGLRAQHTADGAPWDQLVATDSSGGVLRVLSPTHSPTDFGSYWNSYLNSVWNYYQTHTLTIDTQSGYGEFSGTVVNNVLTFAGLNTNGVPFTKPSAADIFGCASGPLYNSGGDARGAVTARLGAALNRSTLLAGGGSSQPNGVSPSQYYQTATTNHYARLVHKYATIGYAFPYDDVGPTGAAPVDGHLQDAAPTSWAISLGAGSGGTQPPSGGVSAYSTIQAETFSAQSGTATETCSDSGAGSDVGWISAGDWLKYSAVDFGSTSAFQFVARLASGAAGGVSGAIEARLDSTTGTKIAEIDIASTGGWQSWRTVPANIVASATGVHDLYLVFVGSMSDFVNVNWFTFTK</sequence>